<reference evidence="2" key="1">
    <citation type="journal article" date="2011" name="PLoS ONE">
        <title>Two Theileria parva CD8 T Cell Antigen Genes Are More Variable in Buffalo than Cattle Parasites, but Differ in Pattern of Sequence Diversity.</title>
        <authorList>
            <person name="Pelle R."/>
            <person name="Graham S.P."/>
            <person name="Njahira M.N."/>
            <person name="Osaso J."/>
            <person name="Saya R.M."/>
            <person name="Odongo D.O."/>
            <person name="Toye P.G."/>
            <person name="Spooner P.R."/>
            <person name="Musoke A.J."/>
            <person name="Mwangi D.M."/>
            <person name="Taracha E.L."/>
            <person name="Morrison W.I."/>
            <person name="Weir W."/>
            <person name="Silva J.C."/>
            <person name="Bishop R.P."/>
        </authorList>
    </citation>
    <scope>NUCLEOTIDE SEQUENCE</scope>
    <source>
        <strain evidence="2">Lawrencei 7546</strain>
    </source>
</reference>
<evidence type="ECO:0000313" key="2">
    <source>
        <dbReference type="EMBL" id="AEG42589.1"/>
    </source>
</evidence>
<name>F6LWM3_THEPA</name>
<dbReference type="AlphaFoldDB" id="F6LWM3"/>
<gene>
    <name evidence="2" type="ORF">TP01_0056</name>
</gene>
<keyword evidence="1" id="KW-0732">Signal</keyword>
<proteinExistence type="predicted"/>
<dbReference type="EMBL" id="JF451908">
    <property type="protein sequence ID" value="AEG42589.1"/>
    <property type="molecule type" value="Genomic_DNA"/>
</dbReference>
<feature type="chain" id="PRO_5003338528" evidence="1">
    <location>
        <begin position="24"/>
        <end position="174"/>
    </location>
</feature>
<organism evidence="2">
    <name type="scientific">Theileria parva</name>
    <name type="common">East coast fever infection agent</name>
    <dbReference type="NCBI Taxonomy" id="5875"/>
    <lineage>
        <taxon>Eukaryota</taxon>
        <taxon>Sar</taxon>
        <taxon>Alveolata</taxon>
        <taxon>Apicomplexa</taxon>
        <taxon>Aconoidasida</taxon>
        <taxon>Piroplasmida</taxon>
        <taxon>Theileriidae</taxon>
        <taxon>Theileria</taxon>
    </lineage>
</organism>
<protein>
    <submittedName>
        <fullName evidence="2">CD8+ T cell target antigen Tp2</fullName>
    </submittedName>
</protein>
<sequence>MKLAARLISLYFIIYILHSPVLGGNCSHSELETLGMLDKPDPDKQRLFLTSKAMSTVGKKYGIRPGTKTEKFLKELTTLLTQLGITGIREQCLACYAQSIYCVANNCRGACLRGPCTKECQECIKKNCKQALLECIGKGDVPNPCQWKDDYLKFKLPETDEEESEKKGEASGTS</sequence>
<evidence type="ECO:0000256" key="1">
    <source>
        <dbReference type="SAM" id="SignalP"/>
    </source>
</evidence>
<accession>F6LWM3</accession>
<feature type="signal peptide" evidence="1">
    <location>
        <begin position="1"/>
        <end position="23"/>
    </location>
</feature>